<proteinExistence type="predicted"/>
<accession>A0AAV9MIC7</accession>
<sequence>MLFQIIPSLRAYRRNAKARNAHVTPLVQFQEVSNIEFQNVIQLLAQGVTNQNIPQILVLENASGGSVAARVHDFIRMNLPKFLGSQIGKDPQKFIDEVKKIFGEMQVTGNNRVKLASYHLKDVSHVWYTQWKESRGRDAAPITWECFSETFLDMFLLRDLRKARAQEFMNLRQGSMKIQEYGLKFTQLSRYAPYMVADSRAQMNKFLYGVSDLVKTKCRNAMLLENMNISRLMTHAQRVEGDKISEQAKDNKKARTGNYKYSEQKLGGGNLSVSEKVFSSSTFIS</sequence>
<comment type="caution">
    <text evidence="2">The sequence shown here is derived from an EMBL/GenBank/DDBJ whole genome shotgun (WGS) entry which is preliminary data.</text>
</comment>
<organism evidence="2 3">
    <name type="scientific">Solanum pinnatisectum</name>
    <name type="common">tansyleaf nightshade</name>
    <dbReference type="NCBI Taxonomy" id="50273"/>
    <lineage>
        <taxon>Eukaryota</taxon>
        <taxon>Viridiplantae</taxon>
        <taxon>Streptophyta</taxon>
        <taxon>Embryophyta</taxon>
        <taxon>Tracheophyta</taxon>
        <taxon>Spermatophyta</taxon>
        <taxon>Magnoliopsida</taxon>
        <taxon>eudicotyledons</taxon>
        <taxon>Gunneridae</taxon>
        <taxon>Pentapetalae</taxon>
        <taxon>asterids</taxon>
        <taxon>lamiids</taxon>
        <taxon>Solanales</taxon>
        <taxon>Solanaceae</taxon>
        <taxon>Solanoideae</taxon>
        <taxon>Solaneae</taxon>
        <taxon>Solanum</taxon>
    </lineage>
</organism>
<dbReference type="Pfam" id="PF03732">
    <property type="entry name" value="Retrotrans_gag"/>
    <property type="match status" value="1"/>
</dbReference>
<feature type="domain" description="Retrotransposon gag" evidence="1">
    <location>
        <begin position="114"/>
        <end position="211"/>
    </location>
</feature>
<evidence type="ECO:0000313" key="2">
    <source>
        <dbReference type="EMBL" id="KAK4737506.1"/>
    </source>
</evidence>
<keyword evidence="3" id="KW-1185">Reference proteome</keyword>
<dbReference type="InterPro" id="IPR005162">
    <property type="entry name" value="Retrotrans_gag_dom"/>
</dbReference>
<reference evidence="2 3" key="1">
    <citation type="submission" date="2023-10" db="EMBL/GenBank/DDBJ databases">
        <title>Genome-Wide Identification Analysis in wild type Solanum Pinnatisectum Reveals Some Genes Defensing Phytophthora Infestans.</title>
        <authorList>
            <person name="Sun C."/>
        </authorList>
    </citation>
    <scope>NUCLEOTIDE SEQUENCE [LARGE SCALE GENOMIC DNA]</scope>
    <source>
        <strain evidence="2">LQN</strain>
        <tissue evidence="2">Leaf</tissue>
    </source>
</reference>
<dbReference type="AlphaFoldDB" id="A0AAV9MIC7"/>
<name>A0AAV9MIC7_9SOLN</name>
<evidence type="ECO:0000259" key="1">
    <source>
        <dbReference type="Pfam" id="PF03732"/>
    </source>
</evidence>
<dbReference type="EMBL" id="JAWPEI010000001">
    <property type="protein sequence ID" value="KAK4737506.1"/>
    <property type="molecule type" value="Genomic_DNA"/>
</dbReference>
<dbReference type="Proteomes" id="UP001311915">
    <property type="component" value="Unassembled WGS sequence"/>
</dbReference>
<gene>
    <name evidence="2" type="ORF">R3W88_001203</name>
</gene>
<protein>
    <recommendedName>
        <fullName evidence="1">Retrotransposon gag domain-containing protein</fullName>
    </recommendedName>
</protein>
<evidence type="ECO:0000313" key="3">
    <source>
        <dbReference type="Proteomes" id="UP001311915"/>
    </source>
</evidence>